<evidence type="ECO:0000256" key="3">
    <source>
        <dbReference type="HAMAP-Rule" id="MF_01487"/>
    </source>
</evidence>
<protein>
    <recommendedName>
        <fullName evidence="3">RecBCD enzyme subunit RecD</fullName>
        <ecNumber evidence="3">5.6.2.3</ecNumber>
    </recommendedName>
    <alternativeName>
        <fullName evidence="3">DNA 5'-3' helicase subunit RecD</fullName>
    </alternativeName>
    <alternativeName>
        <fullName evidence="3">Exonuclease V subunit RecD</fullName>
        <shortName evidence="3">ExoV subunit RecD</shortName>
    </alternativeName>
    <alternativeName>
        <fullName evidence="3">Helicase/nuclease RecBCD subunit RecD</fullName>
    </alternativeName>
</protein>
<dbReference type="Pfam" id="PF13538">
    <property type="entry name" value="UvrD_C_2"/>
    <property type="match status" value="1"/>
</dbReference>
<dbReference type="GO" id="GO:0008854">
    <property type="term" value="F:exodeoxyribonuclease V activity"/>
    <property type="evidence" value="ECO:0007669"/>
    <property type="project" value="InterPro"/>
</dbReference>
<dbReference type="SUPFAM" id="SSF52540">
    <property type="entry name" value="P-loop containing nucleoside triphosphate hydrolases"/>
    <property type="match status" value="1"/>
</dbReference>
<dbReference type="InterPro" id="IPR050534">
    <property type="entry name" value="Coronavir_polyprotein_1ab"/>
</dbReference>
<dbReference type="InterPro" id="IPR006344">
    <property type="entry name" value="RecD"/>
</dbReference>
<dbReference type="NCBIfam" id="TIGR01447">
    <property type="entry name" value="recD"/>
    <property type="match status" value="1"/>
</dbReference>
<sequence>MPPMMTTSAAIDPLIERNSSAFAQAFVQLLRRQVPAAPPDLLGLALQAASATERGDVCVPIPAGTDVDAWYRTGLVGRAGDFCPLIGELNRLYLARYHAYEARLAAQLRERCEAPAVGLNAAVDLSAQISRLFGAPSAEIDWQRVAAAAALQKQLMVISGGPGTGKTTTVVRLLALFQAQQLSQGQPPLRIMLAAPTGKAANRMQEAIRQARSKLPADLSALIPDTASTLHRLLGNQANAVQFRHHAAKPLVLDVLVVDEASMIDLALMSKLLDAMPRHARLVLLGDKDQLASVEAGAVMGDLCTDAALSPAFAAQLSDLTGQTISPEFSPSIMGDHVITLQKSYRFSGVIGQLAKAINGEQSKKVFELLHESAQSAPQADAPLQWQDSNPATHSAALLAPIWAGYAPYFAAVKAFAERMQQQPDDENAASVFAAFDQFRVLSPLRRGLASVEQINAQLEQSLAKRGLRLPDQAWYAGRAVLVPQNLYELNLFNGDIGLTLPDANGKLWVHFLEAEGGTRKVAPSRLASVETAFALTVHKSQGSEFAHVLLLLPSSESGASPLLSRELVYTAITRAKTKVTLWGEASTIRQAIAKKVERQSGLAERLLM</sequence>
<dbReference type="GO" id="GO:0000724">
    <property type="term" value="P:double-strand break repair via homologous recombination"/>
    <property type="evidence" value="ECO:0007669"/>
    <property type="project" value="UniProtKB-UniRule"/>
</dbReference>
<reference evidence="5 6" key="1">
    <citation type="journal article" date="2016" name="Int. J. Syst. Evol. Microbiol.">
        <title>Chitinibacter fontanus sp. nov., isolated from a spring.</title>
        <authorList>
            <person name="Sheu S.Y."/>
            <person name="Li Y.S."/>
            <person name="Young C.C."/>
            <person name="Chen W.M."/>
        </authorList>
    </citation>
    <scope>NUCLEOTIDE SEQUENCE [LARGE SCALE GENOMIC DNA]</scope>
    <source>
        <strain evidence="5 6">STM-7</strain>
    </source>
</reference>
<name>A0A7D5V8P6_9NEIS</name>
<dbReference type="EC" id="5.6.2.3" evidence="3"/>
<proteinExistence type="inferred from homology"/>
<dbReference type="HAMAP" id="MF_01487">
    <property type="entry name" value="RecD"/>
    <property type="match status" value="1"/>
</dbReference>
<dbReference type="Proteomes" id="UP000510822">
    <property type="component" value="Chromosome"/>
</dbReference>
<organism evidence="5 6">
    <name type="scientific">Chitinibacter fontanus</name>
    <dbReference type="NCBI Taxonomy" id="1737446"/>
    <lineage>
        <taxon>Bacteria</taxon>
        <taxon>Pseudomonadati</taxon>
        <taxon>Pseudomonadota</taxon>
        <taxon>Betaproteobacteria</taxon>
        <taxon>Neisseriales</taxon>
        <taxon>Chitinibacteraceae</taxon>
        <taxon>Chitinibacter</taxon>
    </lineage>
</organism>
<keyword evidence="6" id="KW-1185">Reference proteome</keyword>
<dbReference type="GO" id="GO:0003677">
    <property type="term" value="F:DNA binding"/>
    <property type="evidence" value="ECO:0007669"/>
    <property type="project" value="UniProtKB-UniRule"/>
</dbReference>
<dbReference type="CDD" id="cd18809">
    <property type="entry name" value="SF1_C_RecD"/>
    <property type="match status" value="1"/>
</dbReference>
<keyword evidence="3 5" id="KW-0378">Hydrolase</keyword>
<keyword evidence="1 3" id="KW-0547">Nucleotide-binding</keyword>
<keyword evidence="3" id="KW-0227">DNA damage</keyword>
<comment type="function">
    <text evidence="3">A helicase/nuclease that prepares dsDNA breaks (DSB) for recombinational DNA repair. Binds to DSBs and unwinds DNA via a highly rapid and processive ATP-dependent bidirectional helicase activity. Unwinds dsDNA until it encounters a Chi (crossover hotspot instigator) sequence from the 3' direction. Cuts ssDNA a few nucleotides 3' to the Chi site. The properties and activities of the enzyme are changed at Chi. The Chi-altered holoenzyme produces a long 3'-ssDNA overhang and facilitates RecA-binding to the ssDNA for homologous DNA recombination and repair. Holoenzyme degrades any linearized DNA that is unable to undergo homologous recombination. In the holoenzyme this subunit has ssDNA-dependent ATPase and 5'-3' helicase activity. When added to pre-assembled RecBC greatly stimulates nuclease activity and augments holoenzyme processivity. Negatively regulates the RecA-loading ability of RecBCD.</text>
</comment>
<evidence type="ECO:0000313" key="5">
    <source>
        <dbReference type="EMBL" id="QLI80153.1"/>
    </source>
</evidence>
<keyword evidence="3" id="KW-0540">Nuclease</keyword>
<comment type="subunit">
    <text evidence="3">Heterotrimer of RecB, RecC and RecD. All subunits contribute to DNA-binding.</text>
</comment>
<dbReference type="GO" id="GO:0005524">
    <property type="term" value="F:ATP binding"/>
    <property type="evidence" value="ECO:0007669"/>
    <property type="project" value="UniProtKB-UniRule"/>
</dbReference>
<comment type="catalytic activity">
    <reaction evidence="3">
        <text>ATP + H2O = ADP + phosphate + H(+)</text>
        <dbReference type="Rhea" id="RHEA:13065"/>
        <dbReference type="ChEBI" id="CHEBI:15377"/>
        <dbReference type="ChEBI" id="CHEBI:15378"/>
        <dbReference type="ChEBI" id="CHEBI:30616"/>
        <dbReference type="ChEBI" id="CHEBI:43474"/>
        <dbReference type="ChEBI" id="CHEBI:456216"/>
        <dbReference type="EC" id="5.6.2.3"/>
    </reaction>
</comment>
<dbReference type="RefSeq" id="WP_180307298.1">
    <property type="nucleotide sequence ID" value="NZ_CP058952.1"/>
</dbReference>
<dbReference type="GO" id="GO:0017116">
    <property type="term" value="F:single-stranded DNA helicase activity"/>
    <property type="evidence" value="ECO:0007669"/>
    <property type="project" value="TreeGrafter"/>
</dbReference>
<dbReference type="PANTHER" id="PTHR43788">
    <property type="entry name" value="DNA2/NAM7 HELICASE FAMILY MEMBER"/>
    <property type="match status" value="1"/>
</dbReference>
<keyword evidence="3" id="KW-0269">Exonuclease</keyword>
<dbReference type="GO" id="GO:0009338">
    <property type="term" value="C:exodeoxyribonuclease V complex"/>
    <property type="evidence" value="ECO:0007669"/>
    <property type="project" value="InterPro"/>
</dbReference>
<dbReference type="KEGG" id="cfon:HZU75_00595"/>
<comment type="miscellaneous">
    <text evidence="3">In the RecBCD complex, RecB has a slow 3'-5' helicase, an exonuclease activity and loads RecA onto ssDNA, RecD has a fast 5'-3' helicase activity, while RecC stimulates the ATPase and processivity of the RecB helicase and contributes to recognition of the Chi site.</text>
</comment>
<dbReference type="InterPro" id="IPR027417">
    <property type="entry name" value="P-loop_NTPase"/>
</dbReference>
<keyword evidence="3" id="KW-0238">DNA-binding</keyword>
<dbReference type="Pfam" id="PF13245">
    <property type="entry name" value="AAA_19"/>
    <property type="match status" value="1"/>
</dbReference>
<dbReference type="GO" id="GO:0043139">
    <property type="term" value="F:5'-3' DNA helicase activity"/>
    <property type="evidence" value="ECO:0007669"/>
    <property type="project" value="UniProtKB-UniRule"/>
</dbReference>
<feature type="binding site" evidence="3">
    <location>
        <begin position="160"/>
        <end position="167"/>
    </location>
    <ligand>
        <name>ATP</name>
        <dbReference type="ChEBI" id="CHEBI:30616"/>
    </ligand>
</feature>
<keyword evidence="3" id="KW-0234">DNA repair</keyword>
<keyword evidence="2 3" id="KW-0067">ATP-binding</keyword>
<evidence type="ECO:0000256" key="1">
    <source>
        <dbReference type="ARBA" id="ARBA00022741"/>
    </source>
</evidence>
<evidence type="ECO:0000259" key="4">
    <source>
        <dbReference type="Pfam" id="PF13538"/>
    </source>
</evidence>
<dbReference type="PANTHER" id="PTHR43788:SF6">
    <property type="entry name" value="DNA HELICASE B"/>
    <property type="match status" value="1"/>
</dbReference>
<keyword evidence="3" id="KW-0413">Isomerase</keyword>
<dbReference type="InterPro" id="IPR027785">
    <property type="entry name" value="UvrD-like_helicase_C"/>
</dbReference>
<dbReference type="Gene3D" id="3.40.50.300">
    <property type="entry name" value="P-loop containing nucleotide triphosphate hydrolases"/>
    <property type="match status" value="3"/>
</dbReference>
<dbReference type="AlphaFoldDB" id="A0A7D5V8P6"/>
<dbReference type="EMBL" id="CP058952">
    <property type="protein sequence ID" value="QLI80153.1"/>
    <property type="molecule type" value="Genomic_DNA"/>
</dbReference>
<comment type="similarity">
    <text evidence="3">Belongs to the RecD family.</text>
</comment>
<feature type="domain" description="UvrD-like helicase C-terminal" evidence="4">
    <location>
        <begin position="533"/>
        <end position="582"/>
    </location>
</feature>
<accession>A0A7D5V8P6</accession>
<evidence type="ECO:0000313" key="6">
    <source>
        <dbReference type="Proteomes" id="UP000510822"/>
    </source>
</evidence>
<keyword evidence="3" id="KW-0347">Helicase</keyword>
<evidence type="ECO:0000256" key="2">
    <source>
        <dbReference type="ARBA" id="ARBA00022840"/>
    </source>
</evidence>
<dbReference type="CDD" id="cd17933">
    <property type="entry name" value="DEXSc_RecD-like"/>
    <property type="match status" value="1"/>
</dbReference>
<gene>
    <name evidence="3 5" type="primary">recD</name>
    <name evidence="5" type="ORF">HZU75_00595</name>
</gene>